<dbReference type="PROSITE" id="PS51257">
    <property type="entry name" value="PROKAR_LIPOPROTEIN"/>
    <property type="match status" value="1"/>
</dbReference>
<feature type="chain" id="PRO_5047246340" evidence="2">
    <location>
        <begin position="24"/>
        <end position="167"/>
    </location>
</feature>
<sequence>MRTATLPALVAIGLLSLAGCSGAEEPDASAEPSASASPSPSAPASEPPASGAPPSDAPAPEIVPGATEEILAGTTWFGTAAGVAEVTFTFAADGTVDFSSFNGEPFDAPTDVWSVDDGVLSLTISQLQAPSGAIADIVFTGPAATGGMELTGDDGSGTAYAMTIAQV</sequence>
<organism evidence="3 4">
    <name type="scientific">Agrococcus versicolor</name>
    <dbReference type="NCBI Taxonomy" id="501482"/>
    <lineage>
        <taxon>Bacteria</taxon>
        <taxon>Bacillati</taxon>
        <taxon>Actinomycetota</taxon>
        <taxon>Actinomycetes</taxon>
        <taxon>Micrococcales</taxon>
        <taxon>Microbacteriaceae</taxon>
        <taxon>Agrococcus</taxon>
    </lineage>
</organism>
<comment type="caution">
    <text evidence="3">The sequence shown here is derived from an EMBL/GenBank/DDBJ whole genome shotgun (WGS) entry which is preliminary data.</text>
</comment>
<dbReference type="EMBL" id="BAAAQT010000008">
    <property type="protein sequence ID" value="GAA2176187.1"/>
    <property type="molecule type" value="Genomic_DNA"/>
</dbReference>
<evidence type="ECO:0000256" key="2">
    <source>
        <dbReference type="SAM" id="SignalP"/>
    </source>
</evidence>
<protein>
    <submittedName>
        <fullName evidence="3">Uncharacterized protein</fullName>
    </submittedName>
</protein>
<feature type="compositionally biased region" description="Low complexity" evidence="1">
    <location>
        <begin position="29"/>
        <end position="60"/>
    </location>
</feature>
<evidence type="ECO:0000256" key="1">
    <source>
        <dbReference type="SAM" id="MobiDB-lite"/>
    </source>
</evidence>
<keyword evidence="4" id="KW-1185">Reference proteome</keyword>
<feature type="region of interest" description="Disordered" evidence="1">
    <location>
        <begin position="21"/>
        <end position="65"/>
    </location>
</feature>
<name>A0ABP5MQ60_9MICO</name>
<evidence type="ECO:0000313" key="3">
    <source>
        <dbReference type="EMBL" id="GAA2176187.1"/>
    </source>
</evidence>
<evidence type="ECO:0000313" key="4">
    <source>
        <dbReference type="Proteomes" id="UP001501599"/>
    </source>
</evidence>
<gene>
    <name evidence="3" type="ORF">GCM10009846_28980</name>
</gene>
<dbReference type="Proteomes" id="UP001501599">
    <property type="component" value="Unassembled WGS sequence"/>
</dbReference>
<reference evidence="4" key="1">
    <citation type="journal article" date="2019" name="Int. J. Syst. Evol. Microbiol.">
        <title>The Global Catalogue of Microorganisms (GCM) 10K type strain sequencing project: providing services to taxonomists for standard genome sequencing and annotation.</title>
        <authorList>
            <consortium name="The Broad Institute Genomics Platform"/>
            <consortium name="The Broad Institute Genome Sequencing Center for Infectious Disease"/>
            <person name="Wu L."/>
            <person name="Ma J."/>
        </authorList>
    </citation>
    <scope>NUCLEOTIDE SEQUENCE [LARGE SCALE GENOMIC DNA]</scope>
    <source>
        <strain evidence="4">JCM 16026</strain>
    </source>
</reference>
<proteinExistence type="predicted"/>
<accession>A0ABP5MQ60</accession>
<feature type="signal peptide" evidence="2">
    <location>
        <begin position="1"/>
        <end position="23"/>
    </location>
</feature>
<keyword evidence="2" id="KW-0732">Signal</keyword>